<dbReference type="Pfam" id="PF06841">
    <property type="entry name" value="Phage_T4_gp19"/>
    <property type="match status" value="1"/>
</dbReference>
<evidence type="ECO:0000313" key="1">
    <source>
        <dbReference type="EMBL" id="KST65692.1"/>
    </source>
</evidence>
<name>A0A0V7ZMF6_9CYAN</name>
<sequence>MTNLINKFPEVLTNARFYIELKLDGSEEPVDGYFMECKGFKISQEVIDICEVTPRRWGAAKTGQVVRTKIPGNVKTNNITLRRGMTRSTTLWKWFEAVQEGNWAKQLRNGSLSIYDQAGTQQAIFQFKGAFPVSYIASDLNSSSSDLEIEEMEIAVEIFTRQK</sequence>
<dbReference type="RefSeq" id="WP_027844456.1">
    <property type="nucleotide sequence ID" value="NZ_LMTZ01000105.1"/>
</dbReference>
<organism evidence="1 2">
    <name type="scientific">Mastigocoleus testarum BC008</name>
    <dbReference type="NCBI Taxonomy" id="371196"/>
    <lineage>
        <taxon>Bacteria</taxon>
        <taxon>Bacillati</taxon>
        <taxon>Cyanobacteriota</taxon>
        <taxon>Cyanophyceae</taxon>
        <taxon>Nostocales</taxon>
        <taxon>Hapalosiphonaceae</taxon>
        <taxon>Mastigocoleus</taxon>
    </lineage>
</organism>
<dbReference type="GO" id="GO:0005198">
    <property type="term" value="F:structural molecule activity"/>
    <property type="evidence" value="ECO:0007669"/>
    <property type="project" value="InterPro"/>
</dbReference>
<comment type="caution">
    <text evidence="1">The sequence shown here is derived from an EMBL/GenBank/DDBJ whole genome shotgun (WGS) entry which is preliminary data.</text>
</comment>
<dbReference type="EMBL" id="LMTZ01000105">
    <property type="protein sequence ID" value="KST65692.1"/>
    <property type="molecule type" value="Genomic_DNA"/>
</dbReference>
<protein>
    <submittedName>
        <fullName evidence="1">Phage tail protein</fullName>
    </submittedName>
</protein>
<evidence type="ECO:0000313" key="2">
    <source>
        <dbReference type="Proteomes" id="UP000053372"/>
    </source>
</evidence>
<dbReference type="InterPro" id="IPR011747">
    <property type="entry name" value="CHP02241"/>
</dbReference>
<keyword evidence="2" id="KW-1185">Reference proteome</keyword>
<dbReference type="InterPro" id="IPR010667">
    <property type="entry name" value="Phage_T4_Gp19"/>
</dbReference>
<reference evidence="1 2" key="1">
    <citation type="journal article" date="2015" name="Genome Announc.">
        <title>Draft Genome of the Euendolithic (true boring) Cyanobacterium Mastigocoleus testarum strain BC008.</title>
        <authorList>
            <person name="Guida B.S."/>
            <person name="Garcia-Pichel F."/>
        </authorList>
    </citation>
    <scope>NUCLEOTIDE SEQUENCE [LARGE SCALE GENOMIC DNA]</scope>
    <source>
        <strain evidence="1 2">BC008</strain>
    </source>
</reference>
<accession>A0A0V7ZMF6</accession>
<dbReference type="AlphaFoldDB" id="A0A0V7ZMF6"/>
<gene>
    <name evidence="1" type="ORF">BC008_22190</name>
</gene>
<dbReference type="Proteomes" id="UP000053372">
    <property type="component" value="Unassembled WGS sequence"/>
</dbReference>
<dbReference type="OrthoDB" id="571709at2"/>
<dbReference type="PANTHER" id="PTHR38009">
    <property type="entry name" value="CONSERVED HYPOTHETICAL PHAGE TAIL PROTEIN"/>
    <property type="match status" value="1"/>
</dbReference>
<dbReference type="NCBIfam" id="TIGR02241">
    <property type="entry name" value="conserved hypothetical phage tail region protein"/>
    <property type="match status" value="1"/>
</dbReference>
<proteinExistence type="predicted"/>
<dbReference type="PANTHER" id="PTHR38009:SF1">
    <property type="entry name" value="CONSERVED HYPOTHETICAL PHAGE TAIL PROTEIN"/>
    <property type="match status" value="1"/>
</dbReference>